<reference evidence="2" key="1">
    <citation type="submission" date="2017-04" db="EMBL/GenBank/DDBJ databases">
        <title>Genome evolution of the luminous symbionts of deep sea anglerfish.</title>
        <authorList>
            <person name="Hendry T.A."/>
        </authorList>
    </citation>
    <scope>NUCLEOTIDE SEQUENCE [LARGE SCALE GENOMIC DNA]</scope>
</reference>
<organism evidence="1 2">
    <name type="scientific">Candidatus Enterovibrio altilux</name>
    <dbReference type="NCBI Taxonomy" id="1927128"/>
    <lineage>
        <taxon>Bacteria</taxon>
        <taxon>Pseudomonadati</taxon>
        <taxon>Pseudomonadota</taxon>
        <taxon>Gammaproteobacteria</taxon>
        <taxon>Vibrionales</taxon>
        <taxon>Vibrionaceae</taxon>
        <taxon>Enterovibrio</taxon>
    </lineage>
</organism>
<dbReference type="EMBL" id="CP020663">
    <property type="protein sequence ID" value="ATF10499.1"/>
    <property type="molecule type" value="Genomic_DNA"/>
</dbReference>
<name>A0A291BBU3_9GAMM</name>
<evidence type="ECO:0000313" key="2">
    <source>
        <dbReference type="Proteomes" id="UP000218160"/>
    </source>
</evidence>
<accession>A0A291BBU3</accession>
<dbReference type="KEGG" id="elux:BTN50_2091"/>
<sequence length="43" mass="4741">MRDRNAQINEAYSMTKMLNKLTGLGIPKIKAIVSSLTMLGFAI</sequence>
<gene>
    <name evidence="1" type="ORF">BTN50_2091</name>
</gene>
<protein>
    <recommendedName>
        <fullName evidence="3">Mobile element protein</fullName>
    </recommendedName>
</protein>
<evidence type="ECO:0000313" key="1">
    <source>
        <dbReference type="EMBL" id="ATF10499.1"/>
    </source>
</evidence>
<dbReference type="Proteomes" id="UP000218160">
    <property type="component" value="Chromosome 2"/>
</dbReference>
<evidence type="ECO:0008006" key="3">
    <source>
        <dbReference type="Google" id="ProtNLM"/>
    </source>
</evidence>
<dbReference type="AlphaFoldDB" id="A0A291BBU3"/>
<proteinExistence type="predicted"/>
<keyword evidence="2" id="KW-1185">Reference proteome</keyword>